<dbReference type="RefSeq" id="WP_072283073.1">
    <property type="nucleotide sequence ID" value="NZ_CP015519.1"/>
</dbReference>
<dbReference type="Gene3D" id="3.10.129.10">
    <property type="entry name" value="Hotdog Thioesterase"/>
    <property type="match status" value="1"/>
</dbReference>
<name>A0A1L3GMJ7_9BACT</name>
<evidence type="ECO:0000313" key="3">
    <source>
        <dbReference type="Proteomes" id="UP000182517"/>
    </source>
</evidence>
<proteinExistence type="predicted"/>
<dbReference type="KEGG" id="pef:A7E78_04245"/>
<evidence type="ECO:0000313" key="2">
    <source>
        <dbReference type="EMBL" id="APG27111.1"/>
    </source>
</evidence>
<dbReference type="Proteomes" id="UP000182517">
    <property type="component" value="Chromosome"/>
</dbReference>
<dbReference type="InterPro" id="IPR029069">
    <property type="entry name" value="HotDog_dom_sf"/>
</dbReference>
<dbReference type="AlphaFoldDB" id="A0A1L3GMJ7"/>
<protein>
    <submittedName>
        <fullName evidence="2">Thioesterase</fullName>
    </submittedName>
</protein>
<gene>
    <name evidence="2" type="ORF">A7E78_04245</name>
</gene>
<dbReference type="Pfam" id="PF03061">
    <property type="entry name" value="4HBT"/>
    <property type="match status" value="1"/>
</dbReference>
<dbReference type="STRING" id="1842532.A7E78_04245"/>
<dbReference type="InterPro" id="IPR006683">
    <property type="entry name" value="Thioestr_dom"/>
</dbReference>
<accession>A0A1L3GMJ7</accession>
<keyword evidence="3" id="KW-1185">Reference proteome</keyword>
<dbReference type="CDD" id="cd03443">
    <property type="entry name" value="PaaI_thioesterase"/>
    <property type="match status" value="1"/>
</dbReference>
<dbReference type="EMBL" id="CP015519">
    <property type="protein sequence ID" value="APG27111.1"/>
    <property type="molecule type" value="Genomic_DNA"/>
</dbReference>
<reference evidence="2 3" key="1">
    <citation type="journal article" date="2017" name="Genome Announc.">
        <title>Complete Genome Sequences of Two Acetylene-Fermenting Pelobacter acetylenicus Strains.</title>
        <authorList>
            <person name="Sutton J.M."/>
            <person name="Baesman S.M."/>
            <person name="Fierst J.L."/>
            <person name="Poret-Peterson A.T."/>
            <person name="Oremland R.S."/>
            <person name="Dunlap D.S."/>
            <person name="Akob D.M."/>
        </authorList>
    </citation>
    <scope>NUCLEOTIDE SEQUENCE [LARGE SCALE GENOMIC DNA]</scope>
    <source>
        <strain evidence="2 3">SFB93</strain>
    </source>
</reference>
<dbReference type="OrthoDB" id="5323777at2"/>
<organism evidence="2 3">
    <name type="scientific">Syntrophotalea acetylenivorans</name>
    <dbReference type="NCBI Taxonomy" id="1842532"/>
    <lineage>
        <taxon>Bacteria</taxon>
        <taxon>Pseudomonadati</taxon>
        <taxon>Thermodesulfobacteriota</taxon>
        <taxon>Desulfuromonadia</taxon>
        <taxon>Desulfuromonadales</taxon>
        <taxon>Syntrophotaleaceae</taxon>
        <taxon>Syntrophotalea</taxon>
    </lineage>
</organism>
<dbReference type="SUPFAM" id="SSF54637">
    <property type="entry name" value="Thioesterase/thiol ester dehydrase-isomerase"/>
    <property type="match status" value="1"/>
</dbReference>
<dbReference type="GO" id="GO:0016790">
    <property type="term" value="F:thiolester hydrolase activity"/>
    <property type="evidence" value="ECO:0007669"/>
    <property type="project" value="UniProtKB-ARBA"/>
</dbReference>
<evidence type="ECO:0000259" key="1">
    <source>
        <dbReference type="Pfam" id="PF03061"/>
    </source>
</evidence>
<sequence length="128" mass="13819">MKPDTHLAISPTWVGTPVDLSQGRAVAQLITCKEMCADDKGLIHGGFAFGLGDYAAMLAVNDPNVVLGAAETKFLAPVRCGEVMVATAEVLIEQGKKREVECRITVEDRVVFEGRFTCFVLPQHILSS</sequence>
<feature type="domain" description="Thioesterase" evidence="1">
    <location>
        <begin position="41"/>
        <end position="111"/>
    </location>
</feature>